<evidence type="ECO:0000313" key="10">
    <source>
        <dbReference type="Proteomes" id="UP000190140"/>
    </source>
</evidence>
<dbReference type="RefSeq" id="WP_079411299.1">
    <property type="nucleotide sequence ID" value="NZ_MZGW01000002.1"/>
</dbReference>
<dbReference type="Proteomes" id="UP000190140">
    <property type="component" value="Unassembled WGS sequence"/>
</dbReference>
<reference evidence="9 10" key="1">
    <citation type="submission" date="2017-03" db="EMBL/GenBank/DDBJ databases">
        <title>Genome sequence of Clostridium thermoalcaliphilum DSM 7309.</title>
        <authorList>
            <person name="Poehlein A."/>
            <person name="Daniel R."/>
        </authorList>
    </citation>
    <scope>NUCLEOTIDE SEQUENCE [LARGE SCALE GENOMIC DNA]</scope>
    <source>
        <strain evidence="9 10">DSM 7309</strain>
    </source>
</reference>
<dbReference type="AlphaFoldDB" id="A0A1V4I8W4"/>
<dbReference type="HAMAP" id="MF_01515">
    <property type="entry name" value="UPF0316"/>
    <property type="match status" value="1"/>
</dbReference>
<dbReference type="EMBL" id="MZGW01000002">
    <property type="protein sequence ID" value="OPJ56310.1"/>
    <property type="molecule type" value="Genomic_DNA"/>
</dbReference>
<keyword evidence="4 6" id="KW-1133">Transmembrane helix</keyword>
<dbReference type="OrthoDB" id="48231at2"/>
<comment type="similarity">
    <text evidence="6">Belongs to the UPF0316 family.</text>
</comment>
<protein>
    <recommendedName>
        <fullName evidence="6">UPF0316 protein CLOTH_07140</fullName>
    </recommendedName>
</protein>
<gene>
    <name evidence="9" type="ORF">CLOTH_07140</name>
</gene>
<dbReference type="Pfam" id="PF18955">
    <property type="entry name" value="DUF5698"/>
    <property type="match status" value="1"/>
</dbReference>
<organism evidence="9 10">
    <name type="scientific">Alkalithermobacter paradoxus</name>
    <dbReference type="NCBI Taxonomy" id="29349"/>
    <lineage>
        <taxon>Bacteria</taxon>
        <taxon>Bacillati</taxon>
        <taxon>Bacillota</taxon>
        <taxon>Clostridia</taxon>
        <taxon>Peptostreptococcales</taxon>
        <taxon>Tepidibacteraceae</taxon>
        <taxon>Alkalithermobacter</taxon>
    </lineage>
</organism>
<feature type="transmembrane region" description="Helical" evidence="6">
    <location>
        <begin position="34"/>
        <end position="52"/>
    </location>
</feature>
<dbReference type="PANTHER" id="PTHR40060">
    <property type="entry name" value="UPF0316 PROTEIN YEBE"/>
    <property type="match status" value="1"/>
</dbReference>
<dbReference type="CDD" id="cd16381">
    <property type="entry name" value="YitT_C_like_1"/>
    <property type="match status" value="1"/>
</dbReference>
<dbReference type="PANTHER" id="PTHR40060:SF1">
    <property type="entry name" value="UPF0316 PROTEIN YEBE"/>
    <property type="match status" value="1"/>
</dbReference>
<dbReference type="InterPro" id="IPR044035">
    <property type="entry name" value="DUF5698"/>
</dbReference>
<dbReference type="Gene3D" id="3.30.70.120">
    <property type="match status" value="1"/>
</dbReference>
<comment type="subcellular location">
    <subcellularLocation>
        <location evidence="1 6">Cell membrane</location>
        <topology evidence="1 6">Multi-pass membrane protein</topology>
    </subcellularLocation>
</comment>
<evidence type="ECO:0000256" key="2">
    <source>
        <dbReference type="ARBA" id="ARBA00022475"/>
    </source>
</evidence>
<proteinExistence type="inferred from homology"/>
<dbReference type="InterPro" id="IPR015867">
    <property type="entry name" value="N-reg_PII/ATP_PRibTrfase_C"/>
</dbReference>
<dbReference type="InterPro" id="IPR022930">
    <property type="entry name" value="UPF0316"/>
</dbReference>
<dbReference type="Pfam" id="PF10035">
    <property type="entry name" value="DUF2179"/>
    <property type="match status" value="1"/>
</dbReference>
<keyword evidence="2 6" id="KW-1003">Cell membrane</keyword>
<keyword evidence="3 6" id="KW-0812">Transmembrane</keyword>
<evidence type="ECO:0000256" key="1">
    <source>
        <dbReference type="ARBA" id="ARBA00004651"/>
    </source>
</evidence>
<dbReference type="NCBIfam" id="NF003191">
    <property type="entry name" value="PRK04164.1-2"/>
    <property type="match status" value="1"/>
</dbReference>
<feature type="transmembrane region" description="Helical" evidence="6">
    <location>
        <begin position="6"/>
        <end position="27"/>
    </location>
</feature>
<evidence type="ECO:0000259" key="7">
    <source>
        <dbReference type="Pfam" id="PF10035"/>
    </source>
</evidence>
<comment type="caution">
    <text evidence="9">The sequence shown here is derived from an EMBL/GenBank/DDBJ whole genome shotgun (WGS) entry which is preliminary data.</text>
</comment>
<accession>A0A1V4I8W4</accession>
<name>A0A1V4I8W4_9FIRM</name>
<feature type="domain" description="DUF2179" evidence="7">
    <location>
        <begin position="112"/>
        <end position="164"/>
    </location>
</feature>
<keyword evidence="5 6" id="KW-0472">Membrane</keyword>
<feature type="domain" description="DUF5698" evidence="8">
    <location>
        <begin position="22"/>
        <end position="79"/>
    </location>
</feature>
<dbReference type="InterPro" id="IPR019264">
    <property type="entry name" value="DUF2179"/>
</dbReference>
<evidence type="ECO:0000256" key="5">
    <source>
        <dbReference type="ARBA" id="ARBA00023136"/>
    </source>
</evidence>
<evidence type="ECO:0000256" key="6">
    <source>
        <dbReference type="HAMAP-Rule" id="MF_01515"/>
    </source>
</evidence>
<sequence>MEYIAGYLFIFFSRCLDVSMATIRTILVVKGKKFTAASIGFLEIIIYVFAINKVLTGMDNIGNVISYALGFATGNYLGVVIEEKMALGTLIVQVVTNRDIEKFSKYLRENGFGITVMEGHGKEGKIHILQSVLHRKDLHSFEKYVNKYDDSAFITISDARTIRGGYFKNRIINKK</sequence>
<dbReference type="STRING" id="29349.CLOTH_07140"/>
<evidence type="ECO:0000256" key="3">
    <source>
        <dbReference type="ARBA" id="ARBA00022692"/>
    </source>
</evidence>
<keyword evidence="10" id="KW-1185">Reference proteome</keyword>
<evidence type="ECO:0000256" key="4">
    <source>
        <dbReference type="ARBA" id="ARBA00022989"/>
    </source>
</evidence>
<dbReference type="GO" id="GO:0005886">
    <property type="term" value="C:plasma membrane"/>
    <property type="evidence" value="ECO:0007669"/>
    <property type="project" value="UniProtKB-SubCell"/>
</dbReference>
<feature type="transmembrane region" description="Helical" evidence="6">
    <location>
        <begin position="64"/>
        <end position="81"/>
    </location>
</feature>
<evidence type="ECO:0000313" key="9">
    <source>
        <dbReference type="EMBL" id="OPJ56310.1"/>
    </source>
</evidence>
<evidence type="ECO:0000259" key="8">
    <source>
        <dbReference type="Pfam" id="PF18955"/>
    </source>
</evidence>